<organism evidence="1 2">
    <name type="scientific">Aureimonas endophytica</name>
    <dbReference type="NCBI Taxonomy" id="2027858"/>
    <lineage>
        <taxon>Bacteria</taxon>
        <taxon>Pseudomonadati</taxon>
        <taxon>Pseudomonadota</taxon>
        <taxon>Alphaproteobacteria</taxon>
        <taxon>Hyphomicrobiales</taxon>
        <taxon>Aurantimonadaceae</taxon>
        <taxon>Aureimonas</taxon>
    </lineage>
</organism>
<proteinExistence type="predicted"/>
<evidence type="ECO:0008006" key="3">
    <source>
        <dbReference type="Google" id="ProtNLM"/>
    </source>
</evidence>
<dbReference type="AlphaFoldDB" id="A0A917ED60"/>
<dbReference type="EMBL" id="BMIQ01000013">
    <property type="protein sequence ID" value="GGE24145.1"/>
    <property type="molecule type" value="Genomic_DNA"/>
</dbReference>
<evidence type="ECO:0000313" key="1">
    <source>
        <dbReference type="EMBL" id="GGE24145.1"/>
    </source>
</evidence>
<evidence type="ECO:0000313" key="2">
    <source>
        <dbReference type="Proteomes" id="UP000644699"/>
    </source>
</evidence>
<sequence>MKLALLLLGLVYLLPAALAVALWTAGNHPASWRDADWTSARLLPAPQADREAALYVFAARTGGLKGALSEHSWIVVKEKGGAAYERWDKVGWGMPIRRNAYPPDGRWYSNPPRLVLERHGPAAEAVLPAVREALASYPYAMAGGYHIFPGPNSNTFVEYVLRHVPGLRTALPPVAVGRDYPSDGRLAVFDRDRGDLRLSLFGFAGLSLGRTAGVEINLLGLVAGLDPWRLAVKVPAFGTFGLR</sequence>
<dbReference type="Pfam" id="PF12570">
    <property type="entry name" value="DUF3750"/>
    <property type="match status" value="1"/>
</dbReference>
<dbReference type="InterPro" id="IPR022224">
    <property type="entry name" value="DUF3750"/>
</dbReference>
<gene>
    <name evidence="1" type="ORF">GCM10011390_49460</name>
</gene>
<comment type="caution">
    <text evidence="1">The sequence shown here is derived from an EMBL/GenBank/DDBJ whole genome shotgun (WGS) entry which is preliminary data.</text>
</comment>
<keyword evidence="2" id="KW-1185">Reference proteome</keyword>
<reference evidence="1" key="1">
    <citation type="journal article" date="2014" name="Int. J. Syst. Evol. Microbiol.">
        <title>Complete genome sequence of Corynebacterium casei LMG S-19264T (=DSM 44701T), isolated from a smear-ripened cheese.</title>
        <authorList>
            <consortium name="US DOE Joint Genome Institute (JGI-PGF)"/>
            <person name="Walter F."/>
            <person name="Albersmeier A."/>
            <person name="Kalinowski J."/>
            <person name="Ruckert C."/>
        </authorList>
    </citation>
    <scope>NUCLEOTIDE SEQUENCE</scope>
    <source>
        <strain evidence="1">CGMCC 1.15367</strain>
    </source>
</reference>
<accession>A0A917ED60</accession>
<name>A0A917ED60_9HYPH</name>
<protein>
    <recommendedName>
        <fullName evidence="3">DUF3750 domain-containing protein</fullName>
    </recommendedName>
</protein>
<dbReference type="Proteomes" id="UP000644699">
    <property type="component" value="Unassembled WGS sequence"/>
</dbReference>
<reference evidence="1" key="2">
    <citation type="submission" date="2020-09" db="EMBL/GenBank/DDBJ databases">
        <authorList>
            <person name="Sun Q."/>
            <person name="Zhou Y."/>
        </authorList>
    </citation>
    <scope>NUCLEOTIDE SEQUENCE</scope>
    <source>
        <strain evidence="1">CGMCC 1.15367</strain>
    </source>
</reference>